<accession>A0A978UI75</accession>
<evidence type="ECO:0008006" key="4">
    <source>
        <dbReference type="Google" id="ProtNLM"/>
    </source>
</evidence>
<protein>
    <recommendedName>
        <fullName evidence="4">Mitochondrial acidic protein MAM33</fullName>
    </recommendedName>
</protein>
<dbReference type="Gene3D" id="3.10.280.10">
    <property type="entry name" value="Mitochondrial glycoprotein"/>
    <property type="match status" value="1"/>
</dbReference>
<dbReference type="FunFam" id="3.10.280.10:FF:000002">
    <property type="entry name" value="Mitochondrial glycoprotein family protein"/>
    <property type="match status" value="1"/>
</dbReference>
<dbReference type="EMBL" id="JAEACU010000011">
    <property type="protein sequence ID" value="KAH7514506.1"/>
    <property type="molecule type" value="Genomic_DNA"/>
</dbReference>
<dbReference type="GO" id="GO:0016491">
    <property type="term" value="F:oxidoreductase activity"/>
    <property type="evidence" value="ECO:0007669"/>
    <property type="project" value="InterPro"/>
</dbReference>
<organism evidence="2 3">
    <name type="scientific">Ziziphus jujuba var. spinosa</name>
    <dbReference type="NCBI Taxonomy" id="714518"/>
    <lineage>
        <taxon>Eukaryota</taxon>
        <taxon>Viridiplantae</taxon>
        <taxon>Streptophyta</taxon>
        <taxon>Embryophyta</taxon>
        <taxon>Tracheophyta</taxon>
        <taxon>Spermatophyta</taxon>
        <taxon>Magnoliopsida</taxon>
        <taxon>eudicotyledons</taxon>
        <taxon>Gunneridae</taxon>
        <taxon>Pentapetalae</taxon>
        <taxon>rosids</taxon>
        <taxon>fabids</taxon>
        <taxon>Rosales</taxon>
        <taxon>Rhamnaceae</taxon>
        <taxon>Paliureae</taxon>
        <taxon>Ziziphus</taxon>
    </lineage>
</organism>
<evidence type="ECO:0000313" key="3">
    <source>
        <dbReference type="Proteomes" id="UP000813462"/>
    </source>
</evidence>
<gene>
    <name evidence="2" type="ORF">FEM48_Zijuj11G0096600</name>
</gene>
<feature type="compositionally biased region" description="Acidic residues" evidence="1">
    <location>
        <begin position="276"/>
        <end position="291"/>
    </location>
</feature>
<dbReference type="PANTHER" id="PTHR10826">
    <property type="entry name" value="COMPLEMENT COMPONENT 1"/>
    <property type="match status" value="1"/>
</dbReference>
<dbReference type="InterPro" id="IPR036561">
    <property type="entry name" value="MAM33_sf"/>
</dbReference>
<dbReference type="PROSITE" id="PS00062">
    <property type="entry name" value="ALDOKETO_REDUCTASE_2"/>
    <property type="match status" value="1"/>
</dbReference>
<evidence type="ECO:0000313" key="2">
    <source>
        <dbReference type="EMBL" id="KAH7514506.1"/>
    </source>
</evidence>
<comment type="caution">
    <text evidence="2">The sequence shown here is derived from an EMBL/GenBank/DDBJ whole genome shotgun (WGS) entry which is preliminary data.</text>
</comment>
<dbReference type="SUPFAM" id="SSF54529">
    <property type="entry name" value="Mitochondrial glycoprotein MAM33-like"/>
    <property type="match status" value="1"/>
</dbReference>
<dbReference type="Gene3D" id="3.20.20.100">
    <property type="entry name" value="NADP-dependent oxidoreductase domain"/>
    <property type="match status" value="1"/>
</dbReference>
<dbReference type="GO" id="GO:0005759">
    <property type="term" value="C:mitochondrial matrix"/>
    <property type="evidence" value="ECO:0007669"/>
    <property type="project" value="InterPro"/>
</dbReference>
<evidence type="ECO:0000256" key="1">
    <source>
        <dbReference type="SAM" id="MobiDB-lite"/>
    </source>
</evidence>
<dbReference type="AlphaFoldDB" id="A0A978UI75"/>
<dbReference type="InterPro" id="IPR003428">
    <property type="entry name" value="MAM33"/>
</dbReference>
<dbReference type="Proteomes" id="UP000813462">
    <property type="component" value="Unassembled WGS sequence"/>
</dbReference>
<proteinExistence type="predicted"/>
<feature type="region of interest" description="Disordered" evidence="1">
    <location>
        <begin position="272"/>
        <end position="294"/>
    </location>
</feature>
<reference evidence="2" key="1">
    <citation type="journal article" date="2021" name="Front. Plant Sci.">
        <title>Chromosome-Scale Genome Assembly for Chinese Sour Jujube and Insights Into Its Genome Evolution and Domestication Signature.</title>
        <authorList>
            <person name="Shen L.-Y."/>
            <person name="Luo H."/>
            <person name="Wang X.-L."/>
            <person name="Wang X.-M."/>
            <person name="Qiu X.-J."/>
            <person name="Liu H."/>
            <person name="Zhou S.-S."/>
            <person name="Jia K.-H."/>
            <person name="Nie S."/>
            <person name="Bao Y.-T."/>
            <person name="Zhang R.-G."/>
            <person name="Yun Q.-Z."/>
            <person name="Chai Y.-H."/>
            <person name="Lu J.-Y."/>
            <person name="Li Y."/>
            <person name="Zhao S.-W."/>
            <person name="Mao J.-F."/>
            <person name="Jia S.-G."/>
            <person name="Mao Y.-M."/>
        </authorList>
    </citation>
    <scope>NUCLEOTIDE SEQUENCE</scope>
    <source>
        <strain evidence="2">AT0</strain>
        <tissue evidence="2">Leaf</tissue>
    </source>
</reference>
<dbReference type="InterPro" id="IPR036812">
    <property type="entry name" value="NAD(P)_OxRdtase_dom_sf"/>
</dbReference>
<dbReference type="InterPro" id="IPR018170">
    <property type="entry name" value="Aldo/ket_reductase_CS"/>
</dbReference>
<dbReference type="PANTHER" id="PTHR10826:SF27">
    <property type="entry name" value="OS06G0326500 PROTEIN"/>
    <property type="match status" value="1"/>
</dbReference>
<dbReference type="SUPFAM" id="SSF51430">
    <property type="entry name" value="NAD(P)-linked oxidoreductase"/>
    <property type="match status" value="1"/>
</dbReference>
<dbReference type="Pfam" id="PF02330">
    <property type="entry name" value="MAM33"/>
    <property type="match status" value="1"/>
</dbReference>
<name>A0A978UI75_ZIZJJ</name>
<sequence length="398" mass="44626">MPGNCRAVEALYDAGKARAIGVSNFSTKKLANLLYVARVPSAVNRVIHHLGSPSTIWIKSDVLQNPILKTVAKKLGKTPAQVTLLLGLQTGRGVLPKSTNEARLRRTWMFSVGLYKRTNWPSKTNQRGLLCSFVHDTYDVYLSIEELWASSSVLPLAIRSVRSSRTFHGAVSTLLTIDNKGSLCRDLTRRSWVPFQRFSTDVAANKRSADENLIRVLESEIPLVDDSVSSLISVQEIPDGFPFEIQDNTGERTIFLTREFDDEIIKVEVDMPNISAEDEGDEDAENDEDVSDQSSIPLVVSVSKGSGLHLEFGVTAYPDEITIDSLSIKQPEGSEEQLAYEGPEFSDLDENLQKAFLKYLEVRGINPSTTNFLHEYMIKKDNKEYLEWLKNLKNFIEH</sequence>